<proteinExistence type="predicted"/>
<name>A0AAE4Q5X1_9GAMM</name>
<sequence>MEQKHHYHVFYIGLSNQTGQQVQCTVTILCAMPIQYQSDLKDITAYIETNYNVSDVAIVNWMPLLGLERPESGGSTVSEEE</sequence>
<gene>
    <name evidence="1" type="ORF">QM089_24030</name>
</gene>
<protein>
    <submittedName>
        <fullName evidence="1">Uncharacterized protein</fullName>
    </submittedName>
</protein>
<comment type="caution">
    <text evidence="1">The sequence shown here is derived from an EMBL/GenBank/DDBJ whole genome shotgun (WGS) entry which is preliminary data.</text>
</comment>
<evidence type="ECO:0000313" key="1">
    <source>
        <dbReference type="EMBL" id="MDV5393258.1"/>
    </source>
</evidence>
<organism evidence="1 2">
    <name type="scientific">Shewanella xiamenensis</name>
    <dbReference type="NCBI Taxonomy" id="332186"/>
    <lineage>
        <taxon>Bacteria</taxon>
        <taxon>Pseudomonadati</taxon>
        <taxon>Pseudomonadota</taxon>
        <taxon>Gammaproteobacteria</taxon>
        <taxon>Alteromonadales</taxon>
        <taxon>Shewanellaceae</taxon>
        <taxon>Shewanella</taxon>
    </lineage>
</organism>
<evidence type="ECO:0000313" key="2">
    <source>
        <dbReference type="Proteomes" id="UP001187859"/>
    </source>
</evidence>
<dbReference type="Proteomes" id="UP001187859">
    <property type="component" value="Unassembled WGS sequence"/>
</dbReference>
<dbReference type="RefSeq" id="WP_212601237.1">
    <property type="nucleotide sequence ID" value="NZ_CP143636.1"/>
</dbReference>
<accession>A0AAE4Q5X1</accession>
<dbReference type="EMBL" id="JASGOQ010000003">
    <property type="protein sequence ID" value="MDV5393258.1"/>
    <property type="molecule type" value="Genomic_DNA"/>
</dbReference>
<dbReference type="AlphaFoldDB" id="A0AAE4Q5X1"/>
<reference evidence="1" key="1">
    <citation type="submission" date="2023-05" db="EMBL/GenBank/DDBJ databases">
        <title>Colonisation of extended spectrum b-lactamase- and carbapenemase-producing bacteria on hospital surfaces from low- and middle-income countries.</title>
        <authorList>
            <person name="Nieto-Rosado M."/>
            <person name="Sands K."/>
            <person name="Iregbu K."/>
            <person name="Zahra R."/>
            <person name="Mazarati J.B."/>
            <person name="Mehtar S."/>
            <person name="Barnards-Group B."/>
            <person name="Walsh T.R."/>
        </authorList>
    </citation>
    <scope>NUCLEOTIDE SEQUENCE</scope>
    <source>
        <strain evidence="1">PP-E493</strain>
    </source>
</reference>